<proteinExistence type="predicted"/>
<gene>
    <name evidence="4" type="ORF">ENJ10_00610</name>
</gene>
<evidence type="ECO:0000259" key="3">
    <source>
        <dbReference type="Pfam" id="PF02563"/>
    </source>
</evidence>
<feature type="signal peptide" evidence="2">
    <location>
        <begin position="1"/>
        <end position="23"/>
    </location>
</feature>
<protein>
    <recommendedName>
        <fullName evidence="3">Polysaccharide export protein N-terminal domain-containing protein</fullName>
    </recommendedName>
</protein>
<dbReference type="GO" id="GO:0015159">
    <property type="term" value="F:polysaccharide transmembrane transporter activity"/>
    <property type="evidence" value="ECO:0007669"/>
    <property type="project" value="InterPro"/>
</dbReference>
<dbReference type="PANTHER" id="PTHR33619">
    <property type="entry name" value="POLYSACCHARIDE EXPORT PROTEIN GFCE-RELATED"/>
    <property type="match status" value="1"/>
</dbReference>
<dbReference type="InterPro" id="IPR003715">
    <property type="entry name" value="Poly_export_N"/>
</dbReference>
<evidence type="ECO:0000313" key="4">
    <source>
        <dbReference type="EMBL" id="HED09164.1"/>
    </source>
</evidence>
<dbReference type="PANTHER" id="PTHR33619:SF3">
    <property type="entry name" value="POLYSACCHARIDE EXPORT PROTEIN GFCE-RELATED"/>
    <property type="match status" value="1"/>
</dbReference>
<dbReference type="Proteomes" id="UP000886005">
    <property type="component" value="Unassembled WGS sequence"/>
</dbReference>
<feature type="domain" description="Polysaccharide export protein N-terminal" evidence="3">
    <location>
        <begin position="34"/>
        <end position="101"/>
    </location>
</feature>
<dbReference type="InterPro" id="IPR049712">
    <property type="entry name" value="Poly_export"/>
</dbReference>
<accession>A0A7V1LX40</accession>
<evidence type="ECO:0000256" key="1">
    <source>
        <dbReference type="ARBA" id="ARBA00022729"/>
    </source>
</evidence>
<organism evidence="4">
    <name type="scientific">Caldithrix abyssi</name>
    <dbReference type="NCBI Taxonomy" id="187145"/>
    <lineage>
        <taxon>Bacteria</taxon>
        <taxon>Pseudomonadati</taxon>
        <taxon>Calditrichota</taxon>
        <taxon>Calditrichia</taxon>
        <taxon>Calditrichales</taxon>
        <taxon>Calditrichaceae</taxon>
        <taxon>Caldithrix</taxon>
    </lineage>
</organism>
<comment type="caution">
    <text evidence="4">The sequence shown here is derived from an EMBL/GenBank/DDBJ whole genome shotgun (WGS) entry which is preliminary data.</text>
</comment>
<dbReference type="Gene3D" id="3.30.1950.10">
    <property type="entry name" value="wza like domain"/>
    <property type="match status" value="1"/>
</dbReference>
<sequence length="224" mass="25666">MNTKHKILFFFILTFLGTAPLSAFQGSSAAKPFHPGDGIYVSTFPDSNSFLNQVFAIDDRGYAEFPIVGKIKVTDMTARDLSEYLKKTFKIYLKYPNVYVKPMVRVSVLGGFIRPGLYYVDIDNSLWDVVYMAGGTLLEDGIEEMRWQRMHDEPDDDVTPFFERGTSLRAMGFKSGDQLWTPSPDARTIWDAIRDVMPILTLTATVWTLYNTYQRDQILLRTVR</sequence>
<dbReference type="AlphaFoldDB" id="A0A7V1LX40"/>
<reference evidence="4" key="1">
    <citation type="journal article" date="2020" name="mSystems">
        <title>Genome- and Community-Level Interaction Insights into Carbon Utilization and Element Cycling Functions of Hydrothermarchaeota in Hydrothermal Sediment.</title>
        <authorList>
            <person name="Zhou Z."/>
            <person name="Liu Y."/>
            <person name="Xu W."/>
            <person name="Pan J."/>
            <person name="Luo Z.H."/>
            <person name="Li M."/>
        </authorList>
    </citation>
    <scope>NUCLEOTIDE SEQUENCE [LARGE SCALE GENOMIC DNA]</scope>
    <source>
        <strain evidence="4">HyVt-456</strain>
    </source>
</reference>
<dbReference type="Pfam" id="PF02563">
    <property type="entry name" value="Poly_export"/>
    <property type="match status" value="1"/>
</dbReference>
<dbReference type="EMBL" id="DRLD01000018">
    <property type="protein sequence ID" value="HED09164.1"/>
    <property type="molecule type" value="Genomic_DNA"/>
</dbReference>
<keyword evidence="1 2" id="KW-0732">Signal</keyword>
<feature type="chain" id="PRO_5030885669" description="Polysaccharide export protein N-terminal domain-containing protein" evidence="2">
    <location>
        <begin position="24"/>
        <end position="224"/>
    </location>
</feature>
<name>A0A7V1LX40_CALAY</name>
<evidence type="ECO:0000256" key="2">
    <source>
        <dbReference type="SAM" id="SignalP"/>
    </source>
</evidence>